<protein>
    <submittedName>
        <fullName evidence="1">Uncharacterized protein</fullName>
    </submittedName>
</protein>
<name>A0ABW5S1P6_9BACL</name>
<accession>A0ABW5S1P6</accession>
<proteinExistence type="predicted"/>
<comment type="caution">
    <text evidence="1">The sequence shown here is derived from an EMBL/GenBank/DDBJ whole genome shotgun (WGS) entry which is preliminary data.</text>
</comment>
<reference evidence="2" key="1">
    <citation type="journal article" date="2019" name="Int. J. Syst. Evol. Microbiol.">
        <title>The Global Catalogue of Microorganisms (GCM) 10K type strain sequencing project: providing services to taxonomists for standard genome sequencing and annotation.</title>
        <authorList>
            <consortium name="The Broad Institute Genomics Platform"/>
            <consortium name="The Broad Institute Genome Sequencing Center for Infectious Disease"/>
            <person name="Wu L."/>
            <person name="Ma J."/>
        </authorList>
    </citation>
    <scope>NUCLEOTIDE SEQUENCE [LARGE SCALE GENOMIC DNA]</scope>
    <source>
        <strain evidence="2">TISTR 2466</strain>
    </source>
</reference>
<organism evidence="1 2">
    <name type="scientific">Sporolactobacillus shoreicorticis</name>
    <dbReference type="NCBI Taxonomy" id="1923877"/>
    <lineage>
        <taxon>Bacteria</taxon>
        <taxon>Bacillati</taxon>
        <taxon>Bacillota</taxon>
        <taxon>Bacilli</taxon>
        <taxon>Bacillales</taxon>
        <taxon>Sporolactobacillaceae</taxon>
        <taxon>Sporolactobacillus</taxon>
    </lineage>
</organism>
<sequence length="158" mass="17884">MPLFSLLSHIFKKKVYSFAGHHILPAIEDSETSTTEADFSAFCKWMRLDPSNQYVAKSFYHALLPLKQEALPFHLCHYQTNVKKMLAQTRLPVCLCYASYEGIDQKRAHFEQKNSASAAAQSNIDIIKVPGAHYVLWAKESPLSKIAKFIKSVSFISS</sequence>
<dbReference type="RefSeq" id="WP_253060487.1">
    <property type="nucleotide sequence ID" value="NZ_JAMXWM010000005.1"/>
</dbReference>
<keyword evidence="2" id="KW-1185">Reference proteome</keyword>
<evidence type="ECO:0000313" key="1">
    <source>
        <dbReference type="EMBL" id="MFD2693526.1"/>
    </source>
</evidence>
<evidence type="ECO:0000313" key="2">
    <source>
        <dbReference type="Proteomes" id="UP001597399"/>
    </source>
</evidence>
<gene>
    <name evidence="1" type="ORF">ACFSUE_07785</name>
</gene>
<dbReference type="Proteomes" id="UP001597399">
    <property type="component" value="Unassembled WGS sequence"/>
</dbReference>
<dbReference type="EMBL" id="JBHUMQ010000017">
    <property type="protein sequence ID" value="MFD2693526.1"/>
    <property type="molecule type" value="Genomic_DNA"/>
</dbReference>